<feature type="region of interest" description="Disordered" evidence="6">
    <location>
        <begin position="14"/>
        <end position="39"/>
    </location>
</feature>
<evidence type="ECO:0000256" key="1">
    <source>
        <dbReference type="ARBA" id="ARBA00022679"/>
    </source>
</evidence>
<dbReference type="AlphaFoldDB" id="A0A2G2XRY3"/>
<keyword evidence="4 5" id="KW-0067">ATP-binding</keyword>
<keyword evidence="3" id="KW-0418">Kinase</keyword>
<name>A0A2G2XRY3_CAPBA</name>
<gene>
    <name evidence="8" type="ORF">CQW23_02591</name>
</gene>
<dbReference type="InterPro" id="IPR011009">
    <property type="entry name" value="Kinase-like_dom_sf"/>
</dbReference>
<dbReference type="InterPro" id="IPR006016">
    <property type="entry name" value="UspA"/>
</dbReference>
<sequence length="709" mass="77745">MKVSTTAGSCSCTLETDSNSDNVTSTSDSNSGGDVGDAGEEVGGRVVAVVGVKLDSKSKELLTWALVKVAQPGDHVVAVHVLDPNYEKSEPLSLVKSFDSMLAAYEGFCNLKQVHLKLKVCRGSPVRKVLAREAKLENAINLIIGTSGSHHAIRSSVSLAKYCARKVTKSVSVIAVENGKIVYQREASGSVGYESSSDSDVPYSRFKRRKTLGKSPLSLTPKKDSCTAENNHMALVPVKPIEVPESKSRWTLLRRVFLHNILATEKCPGKRSSVMQWVWKRPSRQSFAAIYPDHKQNVSDKDEPHRTNLDEEKGAIIPAGSDINSILDECFVILPEELEGLSEKYVSICRLFSYQELCSATSDFRPENLIGKGGSSKVYKGCLPDGKQLAVKILKPSEAVAQQFRSEIEILTTLHHKHIISLFGFCLEENNLLLVYDLLSRGSLEENLHGSKKDQNSFNWEDRYRVALGVAKALDHLHNASDEPIIHRDVKSSNILLSDDSEPQLSDFGLATLASSCSNHLDSIDVAGTFGYLAPEYFMHGKINEKIDVYAFGVVLLELLSGKKPIDNGNGKGQESLVMWAKQVLKGGNMRELLDPSLIDAYEHDQFEIMVLAASLCIRGAPGIRPQIDTVVKLLQGEAETIKWAMEEGKAEEVDAVDGEQPPSNIQSFINLALLNLEDESSLSCNSTGPTISVEDYLQGRFSRSSSFD</sequence>
<evidence type="ECO:0000256" key="2">
    <source>
        <dbReference type="ARBA" id="ARBA00022741"/>
    </source>
</evidence>
<comment type="caution">
    <text evidence="8">The sequence shown here is derived from an EMBL/GenBank/DDBJ whole genome shotgun (WGS) entry which is preliminary data.</text>
</comment>
<dbReference type="InterPro" id="IPR014729">
    <property type="entry name" value="Rossmann-like_a/b/a_fold"/>
</dbReference>
<accession>A0A2G2XRY3</accession>
<dbReference type="PROSITE" id="PS50011">
    <property type="entry name" value="PROTEIN_KINASE_DOM"/>
    <property type="match status" value="1"/>
</dbReference>
<dbReference type="Pfam" id="PF00069">
    <property type="entry name" value="Pkinase"/>
    <property type="match status" value="1"/>
</dbReference>
<keyword evidence="1" id="KW-0808">Transferase</keyword>
<evidence type="ECO:0000259" key="7">
    <source>
        <dbReference type="PROSITE" id="PS50011"/>
    </source>
</evidence>
<dbReference type="STRING" id="33114.A0A2G2XRY3"/>
<dbReference type="InterPro" id="IPR017441">
    <property type="entry name" value="Protein_kinase_ATP_BS"/>
</dbReference>
<dbReference type="OrthoDB" id="654677at2759"/>
<evidence type="ECO:0000256" key="3">
    <source>
        <dbReference type="ARBA" id="ARBA00022777"/>
    </source>
</evidence>
<evidence type="ECO:0000256" key="4">
    <source>
        <dbReference type="ARBA" id="ARBA00022840"/>
    </source>
</evidence>
<evidence type="ECO:0000313" key="8">
    <source>
        <dbReference type="EMBL" id="PHT60228.1"/>
    </source>
</evidence>
<keyword evidence="9" id="KW-1185">Reference proteome</keyword>
<evidence type="ECO:0000256" key="6">
    <source>
        <dbReference type="SAM" id="MobiDB-lite"/>
    </source>
</evidence>
<dbReference type="PROSITE" id="PS00107">
    <property type="entry name" value="PROTEIN_KINASE_ATP"/>
    <property type="match status" value="1"/>
</dbReference>
<feature type="domain" description="Protein kinase" evidence="7">
    <location>
        <begin position="364"/>
        <end position="642"/>
    </location>
</feature>
<dbReference type="Gene3D" id="1.10.510.10">
    <property type="entry name" value="Transferase(Phosphotransferase) domain 1"/>
    <property type="match status" value="1"/>
</dbReference>
<dbReference type="FunFam" id="3.40.50.620:FF:000177">
    <property type="entry name" value="probable receptor-like serine/threonine-protein kinase At5g57670"/>
    <property type="match status" value="1"/>
</dbReference>
<dbReference type="InterPro" id="IPR046958">
    <property type="entry name" value="RBK1/2/STUNTED"/>
</dbReference>
<dbReference type="PROSITE" id="PS00108">
    <property type="entry name" value="PROTEIN_KINASE_ST"/>
    <property type="match status" value="1"/>
</dbReference>
<dbReference type="SMART" id="SM00220">
    <property type="entry name" value="S_TKc"/>
    <property type="match status" value="1"/>
</dbReference>
<dbReference type="InterPro" id="IPR000719">
    <property type="entry name" value="Prot_kinase_dom"/>
</dbReference>
<dbReference type="Pfam" id="PF00582">
    <property type="entry name" value="Usp"/>
    <property type="match status" value="1"/>
</dbReference>
<dbReference type="CDD" id="cd00293">
    <property type="entry name" value="USP-like"/>
    <property type="match status" value="1"/>
</dbReference>
<dbReference type="Gene3D" id="3.40.50.620">
    <property type="entry name" value="HUPs"/>
    <property type="match status" value="1"/>
</dbReference>
<dbReference type="Gene3D" id="3.30.200.20">
    <property type="entry name" value="Phosphorylase Kinase, domain 1"/>
    <property type="match status" value="1"/>
</dbReference>
<feature type="binding site" evidence="5">
    <location>
        <position position="392"/>
    </location>
    <ligand>
        <name>ATP</name>
        <dbReference type="ChEBI" id="CHEBI:30616"/>
    </ligand>
</feature>
<dbReference type="GO" id="GO:0005524">
    <property type="term" value="F:ATP binding"/>
    <property type="evidence" value="ECO:0007669"/>
    <property type="project" value="UniProtKB-UniRule"/>
</dbReference>
<dbReference type="EMBL" id="MLFT02000001">
    <property type="protein sequence ID" value="PHT60228.1"/>
    <property type="molecule type" value="Genomic_DNA"/>
</dbReference>
<dbReference type="PANTHER" id="PTHR47987">
    <property type="entry name" value="OS08G0249100 PROTEIN"/>
    <property type="match status" value="1"/>
</dbReference>
<dbReference type="Proteomes" id="UP000224567">
    <property type="component" value="Unassembled WGS sequence"/>
</dbReference>
<reference evidence="8 9" key="1">
    <citation type="journal article" date="2017" name="Genome Biol.">
        <title>New reference genome sequences of hot pepper reveal the massive evolution of plant disease-resistance genes by retroduplication.</title>
        <authorList>
            <person name="Kim S."/>
            <person name="Park J."/>
            <person name="Yeom S.I."/>
            <person name="Kim Y.M."/>
            <person name="Seo E."/>
            <person name="Kim K.T."/>
            <person name="Kim M.S."/>
            <person name="Lee J.M."/>
            <person name="Cheong K."/>
            <person name="Shin H.S."/>
            <person name="Kim S.B."/>
            <person name="Han K."/>
            <person name="Lee J."/>
            <person name="Park M."/>
            <person name="Lee H.A."/>
            <person name="Lee H.Y."/>
            <person name="Lee Y."/>
            <person name="Oh S."/>
            <person name="Lee J.H."/>
            <person name="Choi E."/>
            <person name="Choi E."/>
            <person name="Lee S.E."/>
            <person name="Jeon J."/>
            <person name="Kim H."/>
            <person name="Choi G."/>
            <person name="Song H."/>
            <person name="Lee J."/>
            <person name="Lee S.C."/>
            <person name="Kwon J.K."/>
            <person name="Lee H.Y."/>
            <person name="Koo N."/>
            <person name="Hong Y."/>
            <person name="Kim R.W."/>
            <person name="Kang W.H."/>
            <person name="Huh J.H."/>
            <person name="Kang B.C."/>
            <person name="Yang T.J."/>
            <person name="Lee Y.H."/>
            <person name="Bennetzen J.L."/>
            <person name="Choi D."/>
        </authorList>
    </citation>
    <scope>NUCLEOTIDE SEQUENCE [LARGE SCALE GENOMIC DNA]</scope>
    <source>
        <strain evidence="9">cv. PBC81</strain>
    </source>
</reference>
<dbReference type="InterPro" id="IPR008271">
    <property type="entry name" value="Ser/Thr_kinase_AS"/>
</dbReference>
<evidence type="ECO:0000256" key="5">
    <source>
        <dbReference type="PROSITE-ProRule" id="PRU10141"/>
    </source>
</evidence>
<keyword evidence="2 5" id="KW-0547">Nucleotide-binding</keyword>
<evidence type="ECO:0000313" key="9">
    <source>
        <dbReference type="Proteomes" id="UP000224567"/>
    </source>
</evidence>
<reference evidence="9" key="2">
    <citation type="journal article" date="2017" name="J. Anim. Genet.">
        <title>Multiple reference genome sequences of hot pepper reveal the massive evolution of plant disease resistance genes by retroduplication.</title>
        <authorList>
            <person name="Kim S."/>
            <person name="Park J."/>
            <person name="Yeom S.-I."/>
            <person name="Kim Y.-M."/>
            <person name="Seo E."/>
            <person name="Kim K.-T."/>
            <person name="Kim M.-S."/>
            <person name="Lee J.M."/>
            <person name="Cheong K."/>
            <person name="Shin H.-S."/>
            <person name="Kim S.-B."/>
            <person name="Han K."/>
            <person name="Lee J."/>
            <person name="Park M."/>
            <person name="Lee H.-A."/>
            <person name="Lee H.-Y."/>
            <person name="Lee Y."/>
            <person name="Oh S."/>
            <person name="Lee J.H."/>
            <person name="Choi E."/>
            <person name="Choi E."/>
            <person name="Lee S.E."/>
            <person name="Jeon J."/>
            <person name="Kim H."/>
            <person name="Choi G."/>
            <person name="Song H."/>
            <person name="Lee J."/>
            <person name="Lee S.-C."/>
            <person name="Kwon J.-K."/>
            <person name="Lee H.-Y."/>
            <person name="Koo N."/>
            <person name="Hong Y."/>
            <person name="Kim R.W."/>
            <person name="Kang W.-H."/>
            <person name="Huh J.H."/>
            <person name="Kang B.-C."/>
            <person name="Yang T.-J."/>
            <person name="Lee Y.-H."/>
            <person name="Bennetzen J.L."/>
            <person name="Choi D."/>
        </authorList>
    </citation>
    <scope>NUCLEOTIDE SEQUENCE [LARGE SCALE GENOMIC DNA]</scope>
    <source>
        <strain evidence="9">cv. PBC81</strain>
    </source>
</reference>
<dbReference type="SUPFAM" id="SSF56112">
    <property type="entry name" value="Protein kinase-like (PK-like)"/>
    <property type="match status" value="1"/>
</dbReference>
<organism evidence="8 9">
    <name type="scientific">Capsicum baccatum</name>
    <name type="common">Peruvian pepper</name>
    <dbReference type="NCBI Taxonomy" id="33114"/>
    <lineage>
        <taxon>Eukaryota</taxon>
        <taxon>Viridiplantae</taxon>
        <taxon>Streptophyta</taxon>
        <taxon>Embryophyta</taxon>
        <taxon>Tracheophyta</taxon>
        <taxon>Spermatophyta</taxon>
        <taxon>Magnoliopsida</taxon>
        <taxon>eudicotyledons</taxon>
        <taxon>Gunneridae</taxon>
        <taxon>Pentapetalae</taxon>
        <taxon>asterids</taxon>
        <taxon>lamiids</taxon>
        <taxon>Solanales</taxon>
        <taxon>Solanaceae</taxon>
        <taxon>Solanoideae</taxon>
        <taxon>Capsiceae</taxon>
        <taxon>Capsicum</taxon>
    </lineage>
</organism>
<feature type="compositionally biased region" description="Low complexity" evidence="6">
    <location>
        <begin position="16"/>
        <end position="32"/>
    </location>
</feature>
<protein>
    <recommendedName>
        <fullName evidence="7">Protein kinase domain-containing protein</fullName>
    </recommendedName>
</protein>
<dbReference type="FunFam" id="1.10.510.10:FF:000284">
    <property type="entry name" value="Putative receptor-like serine/threonine-protein kinase"/>
    <property type="match status" value="1"/>
</dbReference>
<dbReference type="FunFam" id="3.30.200.20:FF:000268">
    <property type="entry name" value="probable receptor-like serine/threonine-protein kinase At5g57670"/>
    <property type="match status" value="1"/>
</dbReference>
<dbReference type="SUPFAM" id="SSF52402">
    <property type="entry name" value="Adenine nucleotide alpha hydrolases-like"/>
    <property type="match status" value="1"/>
</dbReference>
<dbReference type="PANTHER" id="PTHR47987:SF5">
    <property type="entry name" value="PROTEIN KINASE DOMAIN-CONTAINING PROTEIN"/>
    <property type="match status" value="1"/>
</dbReference>
<dbReference type="GO" id="GO:0004672">
    <property type="term" value="F:protein kinase activity"/>
    <property type="evidence" value="ECO:0007669"/>
    <property type="project" value="InterPro"/>
</dbReference>
<proteinExistence type="predicted"/>